<dbReference type="EC" id="1.15.1.1" evidence="7"/>
<dbReference type="Pfam" id="PF00080">
    <property type="entry name" value="Sod_Cu"/>
    <property type="match status" value="1"/>
</dbReference>
<evidence type="ECO:0000256" key="2">
    <source>
        <dbReference type="ARBA" id="ARBA00022723"/>
    </source>
</evidence>
<dbReference type="GO" id="GO:0004784">
    <property type="term" value="F:superoxide dismutase activity"/>
    <property type="evidence" value="ECO:0007669"/>
    <property type="project" value="UniProtKB-EC"/>
</dbReference>
<dbReference type="PRINTS" id="PR00068">
    <property type="entry name" value="CUZNDISMTASE"/>
</dbReference>
<dbReference type="InterPro" id="IPR001424">
    <property type="entry name" value="SOD_Cu_Zn_dom"/>
</dbReference>
<feature type="compositionally biased region" description="Basic and acidic residues" evidence="8">
    <location>
        <begin position="133"/>
        <end position="142"/>
    </location>
</feature>
<sequence>MAVRPDPGLKAIAIIEGEKVKGKLYFEQFRPNQAVKIDGEVTGLSHGEHGMHVHEFGDVTSGCSSAGAHYNPHNKNHGGLDSEERHVGDLGNIVADPNGVAKIHLEDKGMTLYGNHSILGRCLVVHADRDDLGTNRMDEKSRTTGNSGSRVGCGVIGLAQPEGWN</sequence>
<evidence type="ECO:0000256" key="6">
    <source>
        <dbReference type="ARBA" id="ARBA00023008"/>
    </source>
</evidence>
<keyword evidence="6 7" id="KW-0186">Copper</keyword>
<dbReference type="AlphaFoldDB" id="A0A0K8SRW8"/>
<comment type="function">
    <text evidence="7">Destroys radicals which are normally produced within the cells and which are toxic to biological systems.</text>
</comment>
<dbReference type="EMBL" id="GBRD01010254">
    <property type="protein sequence ID" value="JAG55570.1"/>
    <property type="molecule type" value="Transcribed_RNA"/>
</dbReference>
<keyword evidence="4" id="KW-0049">Antioxidant</keyword>
<feature type="region of interest" description="Disordered" evidence="8">
    <location>
        <begin position="133"/>
        <end position="154"/>
    </location>
</feature>
<dbReference type="Gene3D" id="2.60.40.200">
    <property type="entry name" value="Superoxide dismutase, copper/zinc binding domain"/>
    <property type="match status" value="1"/>
</dbReference>
<dbReference type="FunFam" id="2.60.40.200:FF:000001">
    <property type="entry name" value="Superoxide dismutase [Cu-Zn]"/>
    <property type="match status" value="1"/>
</dbReference>
<proteinExistence type="inferred from homology"/>
<name>A0A0K8SRW8_LYGHE</name>
<reference evidence="10" key="1">
    <citation type="submission" date="2014-09" db="EMBL/GenBank/DDBJ databases">
        <authorList>
            <person name="Magalhaes I.L.F."/>
            <person name="Oliveira U."/>
            <person name="Santos F.R."/>
            <person name="Vidigal T.H.D.A."/>
            <person name="Brescovit A.D."/>
            <person name="Santos A.J."/>
        </authorList>
    </citation>
    <scope>NUCLEOTIDE SEQUENCE</scope>
</reference>
<comment type="similarity">
    <text evidence="1 7">Belongs to the Cu-Zn superoxide dismutase family.</text>
</comment>
<evidence type="ECO:0000256" key="5">
    <source>
        <dbReference type="ARBA" id="ARBA00023002"/>
    </source>
</evidence>
<comment type="cofactor">
    <cofactor evidence="7">
        <name>Cu cation</name>
        <dbReference type="ChEBI" id="CHEBI:23378"/>
    </cofactor>
    <text evidence="7">Binds 1 copper ion per subunit.</text>
</comment>
<organism evidence="10">
    <name type="scientific">Lygus hesperus</name>
    <name type="common">Western plant bug</name>
    <dbReference type="NCBI Taxonomy" id="30085"/>
    <lineage>
        <taxon>Eukaryota</taxon>
        <taxon>Metazoa</taxon>
        <taxon>Ecdysozoa</taxon>
        <taxon>Arthropoda</taxon>
        <taxon>Hexapoda</taxon>
        <taxon>Insecta</taxon>
        <taxon>Pterygota</taxon>
        <taxon>Neoptera</taxon>
        <taxon>Paraneoptera</taxon>
        <taxon>Hemiptera</taxon>
        <taxon>Heteroptera</taxon>
        <taxon>Panheteroptera</taxon>
        <taxon>Cimicomorpha</taxon>
        <taxon>Miridae</taxon>
        <taxon>Mirini</taxon>
        <taxon>Lygus</taxon>
    </lineage>
</organism>
<keyword evidence="2 7" id="KW-0479">Metal-binding</keyword>
<dbReference type="PROSITE" id="PS00087">
    <property type="entry name" value="SOD_CU_ZN_1"/>
    <property type="match status" value="1"/>
</dbReference>
<evidence type="ECO:0000256" key="3">
    <source>
        <dbReference type="ARBA" id="ARBA00022833"/>
    </source>
</evidence>
<dbReference type="PROSITE" id="PS00332">
    <property type="entry name" value="SOD_CU_ZN_2"/>
    <property type="match status" value="1"/>
</dbReference>
<evidence type="ECO:0000256" key="4">
    <source>
        <dbReference type="ARBA" id="ARBA00022862"/>
    </source>
</evidence>
<evidence type="ECO:0000256" key="8">
    <source>
        <dbReference type="SAM" id="MobiDB-lite"/>
    </source>
</evidence>
<evidence type="ECO:0000256" key="1">
    <source>
        <dbReference type="ARBA" id="ARBA00010457"/>
    </source>
</evidence>
<evidence type="ECO:0000259" key="9">
    <source>
        <dbReference type="Pfam" id="PF00080"/>
    </source>
</evidence>
<dbReference type="GO" id="GO:0005507">
    <property type="term" value="F:copper ion binding"/>
    <property type="evidence" value="ECO:0007669"/>
    <property type="project" value="InterPro"/>
</dbReference>
<dbReference type="CDD" id="cd00305">
    <property type="entry name" value="Cu-Zn_Superoxide_Dismutase"/>
    <property type="match status" value="1"/>
</dbReference>
<accession>A0A0K8SRW8</accession>
<dbReference type="InterPro" id="IPR036423">
    <property type="entry name" value="SOD-like_Cu/Zn_dom_sf"/>
</dbReference>
<dbReference type="PANTHER" id="PTHR10003">
    <property type="entry name" value="SUPEROXIDE DISMUTASE CU-ZN -RELATED"/>
    <property type="match status" value="1"/>
</dbReference>
<comment type="cofactor">
    <cofactor evidence="7">
        <name>Zn(2+)</name>
        <dbReference type="ChEBI" id="CHEBI:29105"/>
    </cofactor>
    <text evidence="7">Binds 1 zinc ion per subunit.</text>
</comment>
<protein>
    <recommendedName>
        <fullName evidence="7">Superoxide dismutase [Cu-Zn]</fullName>
        <ecNumber evidence="7">1.15.1.1</ecNumber>
    </recommendedName>
</protein>
<feature type="domain" description="Superoxide dismutase copper/zinc binding" evidence="9">
    <location>
        <begin position="20"/>
        <end position="156"/>
    </location>
</feature>
<dbReference type="SUPFAM" id="SSF49329">
    <property type="entry name" value="Cu,Zn superoxide dismutase-like"/>
    <property type="match status" value="1"/>
</dbReference>
<dbReference type="InterPro" id="IPR024134">
    <property type="entry name" value="SOD_Cu/Zn_/chaperone"/>
</dbReference>
<keyword evidence="5 7" id="KW-0560">Oxidoreductase</keyword>
<keyword evidence="3 7" id="KW-0862">Zinc</keyword>
<evidence type="ECO:0000313" key="10">
    <source>
        <dbReference type="EMBL" id="JAG55570.1"/>
    </source>
</evidence>
<comment type="catalytic activity">
    <reaction evidence="7">
        <text>2 superoxide + 2 H(+) = H2O2 + O2</text>
        <dbReference type="Rhea" id="RHEA:20696"/>
        <dbReference type="ChEBI" id="CHEBI:15378"/>
        <dbReference type="ChEBI" id="CHEBI:15379"/>
        <dbReference type="ChEBI" id="CHEBI:16240"/>
        <dbReference type="ChEBI" id="CHEBI:18421"/>
        <dbReference type="EC" id="1.15.1.1"/>
    </reaction>
</comment>
<evidence type="ECO:0000256" key="7">
    <source>
        <dbReference type="RuleBase" id="RU000393"/>
    </source>
</evidence>
<dbReference type="InterPro" id="IPR018152">
    <property type="entry name" value="SOD_Cu/Zn_BS"/>
</dbReference>